<proteinExistence type="predicted"/>
<accession>A0ABP9U8U0</accession>
<sequence length="59" mass="6976">MAFVTPTRMVPRTRAYVERQTVEGRTLREILRCLKRYLAREIYPHLNTAAHAQFDAQQT</sequence>
<dbReference type="EMBL" id="BAABNP010000037">
    <property type="protein sequence ID" value="GAA5342498.1"/>
    <property type="molecule type" value="Genomic_DNA"/>
</dbReference>
<evidence type="ECO:0000313" key="2">
    <source>
        <dbReference type="Proteomes" id="UP001498935"/>
    </source>
</evidence>
<reference evidence="1 2" key="1">
    <citation type="submission" date="2024-02" db="EMBL/GenBank/DDBJ databases">
        <title>Characterization of antibiotic resistant novel bacterial strains and their environmental applications.</title>
        <authorList>
            <person name="Manzoor S."/>
            <person name="Abbas S."/>
            <person name="Arshad M."/>
            <person name="Li W.J."/>
            <person name="Ahmed I."/>
        </authorList>
    </citation>
    <scope>NUCLEOTIDE SEQUENCE [LARGE SCALE GENOMIC DNA]</scope>
    <source>
        <strain evidence="1 2">KACC 15558</strain>
    </source>
</reference>
<evidence type="ECO:0000313" key="1">
    <source>
        <dbReference type="EMBL" id="GAA5342498.1"/>
    </source>
</evidence>
<evidence type="ECO:0008006" key="3">
    <source>
        <dbReference type="Google" id="ProtNLM"/>
    </source>
</evidence>
<organism evidence="1 2">
    <name type="scientific">Brevibacterium ammoniilyticum</name>
    <dbReference type="NCBI Taxonomy" id="1046555"/>
    <lineage>
        <taxon>Bacteria</taxon>
        <taxon>Bacillati</taxon>
        <taxon>Actinomycetota</taxon>
        <taxon>Actinomycetes</taxon>
        <taxon>Micrococcales</taxon>
        <taxon>Brevibacteriaceae</taxon>
        <taxon>Brevibacterium</taxon>
    </lineage>
</organism>
<dbReference type="Proteomes" id="UP001498935">
    <property type="component" value="Unassembled WGS sequence"/>
</dbReference>
<gene>
    <name evidence="1" type="ORF">KACC15558_35400</name>
</gene>
<comment type="caution">
    <text evidence="1">The sequence shown here is derived from an EMBL/GenBank/DDBJ whole genome shotgun (WGS) entry which is preliminary data.</text>
</comment>
<keyword evidence="2" id="KW-1185">Reference proteome</keyword>
<protein>
    <recommendedName>
        <fullName evidence="3">Transposase</fullName>
    </recommendedName>
</protein>
<name>A0ABP9U8U0_9MICO</name>